<evidence type="ECO:0000256" key="1">
    <source>
        <dbReference type="SAM" id="MobiDB-lite"/>
    </source>
</evidence>
<feature type="compositionally biased region" description="Low complexity" evidence="1">
    <location>
        <begin position="1"/>
        <end position="24"/>
    </location>
</feature>
<organism evidence="3 4">
    <name type="scientific">Aspergillus campestris (strain IBT 28561)</name>
    <dbReference type="NCBI Taxonomy" id="1392248"/>
    <lineage>
        <taxon>Eukaryota</taxon>
        <taxon>Fungi</taxon>
        <taxon>Dikarya</taxon>
        <taxon>Ascomycota</taxon>
        <taxon>Pezizomycotina</taxon>
        <taxon>Eurotiomycetes</taxon>
        <taxon>Eurotiomycetidae</taxon>
        <taxon>Eurotiales</taxon>
        <taxon>Aspergillaceae</taxon>
        <taxon>Aspergillus</taxon>
        <taxon>Aspergillus subgen. Circumdati</taxon>
    </lineage>
</organism>
<dbReference type="RefSeq" id="XP_024695630.1">
    <property type="nucleotide sequence ID" value="XM_024835749.1"/>
</dbReference>
<evidence type="ECO:0000313" key="4">
    <source>
        <dbReference type="Proteomes" id="UP000234254"/>
    </source>
</evidence>
<evidence type="ECO:0000256" key="2">
    <source>
        <dbReference type="SAM" id="Phobius"/>
    </source>
</evidence>
<dbReference type="EMBL" id="MSFM01000002">
    <property type="protein sequence ID" value="PKY07036.1"/>
    <property type="molecule type" value="Genomic_DNA"/>
</dbReference>
<dbReference type="Proteomes" id="UP000234254">
    <property type="component" value="Unassembled WGS sequence"/>
</dbReference>
<accession>A0A2I1DAX9</accession>
<dbReference type="GeneID" id="36543273"/>
<protein>
    <submittedName>
        <fullName evidence="3">Uncharacterized protein</fullName>
    </submittedName>
</protein>
<keyword evidence="2" id="KW-0472">Membrane</keyword>
<name>A0A2I1DAX9_ASPC2</name>
<dbReference type="AlphaFoldDB" id="A0A2I1DAX9"/>
<keyword evidence="2" id="KW-1133">Transmembrane helix</keyword>
<keyword evidence="4" id="KW-1185">Reference proteome</keyword>
<sequence>MMFPRILSLSRPLSRSLSTSPIRLNHPQPTPDSNPSTFKQTASRYRLFASPFAKVFLGGIFTYQVIYWTWLKLEMDESKWEKHQEATALEKEARELTAEQK</sequence>
<feature type="region of interest" description="Disordered" evidence="1">
    <location>
        <begin position="1"/>
        <end position="38"/>
    </location>
</feature>
<comment type="caution">
    <text evidence="3">The sequence shown here is derived from an EMBL/GenBank/DDBJ whole genome shotgun (WGS) entry which is preliminary data.</text>
</comment>
<feature type="transmembrane region" description="Helical" evidence="2">
    <location>
        <begin position="47"/>
        <end position="70"/>
    </location>
</feature>
<dbReference type="VEuPathDB" id="FungiDB:P168DRAFT_279046"/>
<keyword evidence="2" id="KW-0812">Transmembrane</keyword>
<proteinExistence type="predicted"/>
<dbReference type="OrthoDB" id="2120024at2759"/>
<gene>
    <name evidence="3" type="ORF">P168DRAFT_279046</name>
</gene>
<evidence type="ECO:0000313" key="3">
    <source>
        <dbReference type="EMBL" id="PKY07036.1"/>
    </source>
</evidence>
<reference evidence="3" key="1">
    <citation type="submission" date="2016-12" db="EMBL/GenBank/DDBJ databases">
        <title>The genomes of Aspergillus section Nigri reveals drivers in fungal speciation.</title>
        <authorList>
            <consortium name="DOE Joint Genome Institute"/>
            <person name="Vesth T.C."/>
            <person name="Nybo J."/>
            <person name="Theobald S."/>
            <person name="Brandl J."/>
            <person name="Frisvad J.C."/>
            <person name="Nielsen K.F."/>
            <person name="Lyhne E.K."/>
            <person name="Kogle M.E."/>
            <person name="Kuo A."/>
            <person name="Riley R."/>
            <person name="Clum A."/>
            <person name="Nolan M."/>
            <person name="Lipzen A."/>
            <person name="Salamov A."/>
            <person name="Henrissat B."/>
            <person name="Wiebenga A."/>
            <person name="De vries R.P."/>
            <person name="Grigoriev I.V."/>
            <person name="Mortensen U.H."/>
            <person name="Andersen M.R."/>
            <person name="Baker S.E."/>
        </authorList>
    </citation>
    <scope>NUCLEOTIDE SEQUENCE</scope>
    <source>
        <strain evidence="3">IBT 28561</strain>
    </source>
</reference>